<gene>
    <name evidence="3" type="ORF">SAMN05216276_101412</name>
</gene>
<accession>A0A239GIS1</accession>
<organism evidence="3 4">
    <name type="scientific">Streptosporangium subroseum</name>
    <dbReference type="NCBI Taxonomy" id="106412"/>
    <lineage>
        <taxon>Bacteria</taxon>
        <taxon>Bacillati</taxon>
        <taxon>Actinomycetota</taxon>
        <taxon>Actinomycetes</taxon>
        <taxon>Streptosporangiales</taxon>
        <taxon>Streptosporangiaceae</taxon>
        <taxon>Streptosporangium</taxon>
    </lineage>
</organism>
<keyword evidence="4" id="KW-1185">Reference proteome</keyword>
<keyword evidence="2" id="KW-0812">Transmembrane</keyword>
<dbReference type="OrthoDB" id="4207230at2"/>
<protein>
    <submittedName>
        <fullName evidence="3">Uncharacterized protein</fullName>
    </submittedName>
</protein>
<keyword evidence="2" id="KW-1133">Transmembrane helix</keyword>
<evidence type="ECO:0000256" key="2">
    <source>
        <dbReference type="SAM" id="Phobius"/>
    </source>
</evidence>
<name>A0A239GIS1_9ACTN</name>
<feature type="transmembrane region" description="Helical" evidence="2">
    <location>
        <begin position="186"/>
        <end position="206"/>
    </location>
</feature>
<feature type="transmembrane region" description="Helical" evidence="2">
    <location>
        <begin position="306"/>
        <end position="328"/>
    </location>
</feature>
<feature type="region of interest" description="Disordered" evidence="1">
    <location>
        <begin position="341"/>
        <end position="366"/>
    </location>
</feature>
<feature type="transmembrane region" description="Helical" evidence="2">
    <location>
        <begin position="21"/>
        <end position="43"/>
    </location>
</feature>
<feature type="transmembrane region" description="Helical" evidence="2">
    <location>
        <begin position="85"/>
        <end position="108"/>
    </location>
</feature>
<reference evidence="3 4" key="1">
    <citation type="submission" date="2017-06" db="EMBL/GenBank/DDBJ databases">
        <authorList>
            <person name="Kim H.J."/>
            <person name="Triplett B.A."/>
        </authorList>
    </citation>
    <scope>NUCLEOTIDE SEQUENCE [LARGE SCALE GENOMIC DNA]</scope>
    <source>
        <strain evidence="3 4">CGMCC 4.2132</strain>
    </source>
</reference>
<dbReference type="Proteomes" id="UP000198282">
    <property type="component" value="Unassembled WGS sequence"/>
</dbReference>
<proteinExistence type="predicted"/>
<feature type="transmembrane region" description="Helical" evidence="2">
    <location>
        <begin position="55"/>
        <end position="73"/>
    </location>
</feature>
<dbReference type="RefSeq" id="WP_089208158.1">
    <property type="nucleotide sequence ID" value="NZ_FZOD01000014.1"/>
</dbReference>
<feature type="transmembrane region" description="Helical" evidence="2">
    <location>
        <begin position="226"/>
        <end position="245"/>
    </location>
</feature>
<feature type="transmembrane region" description="Helical" evidence="2">
    <location>
        <begin position="128"/>
        <end position="148"/>
    </location>
</feature>
<feature type="transmembrane region" description="Helical" evidence="2">
    <location>
        <begin position="266"/>
        <end position="294"/>
    </location>
</feature>
<evidence type="ECO:0000313" key="3">
    <source>
        <dbReference type="EMBL" id="SNS69049.1"/>
    </source>
</evidence>
<evidence type="ECO:0000313" key="4">
    <source>
        <dbReference type="Proteomes" id="UP000198282"/>
    </source>
</evidence>
<keyword evidence="2" id="KW-0472">Membrane</keyword>
<evidence type="ECO:0000256" key="1">
    <source>
        <dbReference type="SAM" id="MobiDB-lite"/>
    </source>
</evidence>
<dbReference type="EMBL" id="FZOD01000014">
    <property type="protein sequence ID" value="SNS69049.1"/>
    <property type="molecule type" value="Genomic_DNA"/>
</dbReference>
<sequence length="366" mass="39010">MTNSFTVRAEVPPVGRWRWPVWAGYAACGWAVLYGCVLLAIALDGGSLFGLPHSAWVAAPLLLAAAVAAAATVRPWGRRLPRRAVSAAVWTAAVLALGSSAFVLLNLIELATTGTVRDRHGDGDWPGFIERLCFAVGAVLLVATALSWRHRTAGTCPRCGRAHSPWAVTALEHPAAHAASRRVRRIAYAGCAVFVPYYAIHGVHVAGYALDGSRFPSSGALTWSRWFLLGVLIALAVFLLLGLVRPWGMTFPRWTLWAAGRRVPRFLPLTPVWVVAPTLAVYGTGGGIYTILAAAGVVGHYDTETLLLAAAAMTAFGGYGWALAIAAVSYRLRTRPRCVPGARDSVAPHRDLPSQPAETRPGAPRS</sequence>
<dbReference type="AlphaFoldDB" id="A0A239GIS1"/>